<evidence type="ECO:0000259" key="1">
    <source>
        <dbReference type="Pfam" id="PF00881"/>
    </source>
</evidence>
<name>A0ABU3WRH4_9NOCA</name>
<dbReference type="InterPro" id="IPR029479">
    <property type="entry name" value="Nitroreductase"/>
</dbReference>
<gene>
    <name evidence="2" type="ORF">F8M49_16965</name>
</gene>
<comment type="caution">
    <text evidence="2">The sequence shown here is derived from an EMBL/GenBank/DDBJ whole genome shotgun (WGS) entry which is preliminary data.</text>
</comment>
<organism evidence="2 3">
    <name type="scientific">Rhodococcus zopfii</name>
    <dbReference type="NCBI Taxonomy" id="43772"/>
    <lineage>
        <taxon>Bacteria</taxon>
        <taxon>Bacillati</taxon>
        <taxon>Actinomycetota</taxon>
        <taxon>Actinomycetes</taxon>
        <taxon>Mycobacteriales</taxon>
        <taxon>Nocardiaceae</taxon>
        <taxon>Rhodococcus</taxon>
    </lineage>
</organism>
<feature type="domain" description="Nitroreductase" evidence="1">
    <location>
        <begin position="119"/>
        <end position="307"/>
    </location>
</feature>
<proteinExistence type="predicted"/>
<sequence length="307" mass="33658">MTVPTDTWTTGDTEIIARAVIEAPSIHDTQPWNLRLPGRSAELDERLEFAEPGLDPLRPDRLISCGTALANLELGIRVLGWRTHTTLLPDPERPEMIARVDAVEVRPPTGSDLRFYAAISHRRSHRESFARIPVAAATLADVMAAVDEVPGVQVRLLASDEAPVLAETLTYSAEEVRRNPHYQREMFSWTSHWQPEGTTEIVTDWNTGLDADGPAGKALVTTGIPNTTALAEAIDRESVLVFSTATADPIDLIRVGIATERAWLAAVDARLSASVLTHPLRVEDSAARFADRLALPGRPQLIMRIGY</sequence>
<dbReference type="Gene3D" id="3.40.109.10">
    <property type="entry name" value="NADH Oxidase"/>
    <property type="match status" value="1"/>
</dbReference>
<accession>A0ABU3WRH4</accession>
<dbReference type="InterPro" id="IPR000415">
    <property type="entry name" value="Nitroreductase-like"/>
</dbReference>
<evidence type="ECO:0000313" key="2">
    <source>
        <dbReference type="EMBL" id="MDV2476590.1"/>
    </source>
</evidence>
<dbReference type="Pfam" id="PF00881">
    <property type="entry name" value="Nitroreductase"/>
    <property type="match status" value="1"/>
</dbReference>
<dbReference type="Proteomes" id="UP001275440">
    <property type="component" value="Unassembled WGS sequence"/>
</dbReference>
<reference evidence="2 3" key="1">
    <citation type="submission" date="2019-10" db="EMBL/GenBank/DDBJ databases">
        <title>Draft Genome Assembly of Rhodococcus zopfii DSM44189.</title>
        <authorList>
            <person name="Sutton J.M."/>
            <person name="Akob D.M."/>
            <person name="Bushman T.J."/>
        </authorList>
    </citation>
    <scope>NUCLEOTIDE SEQUENCE [LARGE SCALE GENOMIC DNA]</scope>
    <source>
        <strain evidence="2 3">DSM 44189</strain>
    </source>
</reference>
<protein>
    <recommendedName>
        <fullName evidence="1">Nitroreductase domain-containing protein</fullName>
    </recommendedName>
</protein>
<keyword evidence="3" id="KW-1185">Reference proteome</keyword>
<dbReference type="EMBL" id="WBMO01000001">
    <property type="protein sequence ID" value="MDV2476590.1"/>
    <property type="molecule type" value="Genomic_DNA"/>
</dbReference>
<evidence type="ECO:0000313" key="3">
    <source>
        <dbReference type="Proteomes" id="UP001275440"/>
    </source>
</evidence>
<dbReference type="SUPFAM" id="SSF55469">
    <property type="entry name" value="FMN-dependent nitroreductase-like"/>
    <property type="match status" value="1"/>
</dbReference>
<dbReference type="RefSeq" id="WP_072810487.1">
    <property type="nucleotide sequence ID" value="NZ_JAHWLX010000049.1"/>
</dbReference>